<evidence type="ECO:0000313" key="2">
    <source>
        <dbReference type="Proteomes" id="UP001385499"/>
    </source>
</evidence>
<dbReference type="EC" id="2.1.1.-" evidence="1"/>
<organism evidence="1 2">
    <name type="scientific">Roseibium algae</name>
    <dbReference type="NCBI Taxonomy" id="3123038"/>
    <lineage>
        <taxon>Bacteria</taxon>
        <taxon>Pseudomonadati</taxon>
        <taxon>Pseudomonadota</taxon>
        <taxon>Alphaproteobacteria</taxon>
        <taxon>Hyphomicrobiales</taxon>
        <taxon>Stappiaceae</taxon>
        <taxon>Roseibium</taxon>
    </lineage>
</organism>
<protein>
    <submittedName>
        <fullName evidence="1">Class I SAM-dependent methyltransferase</fullName>
        <ecNumber evidence="1">2.1.1.-</ecNumber>
    </submittedName>
</protein>
<dbReference type="GO" id="GO:0008168">
    <property type="term" value="F:methyltransferase activity"/>
    <property type="evidence" value="ECO:0007669"/>
    <property type="project" value="UniProtKB-KW"/>
</dbReference>
<evidence type="ECO:0000313" key="1">
    <source>
        <dbReference type="EMBL" id="MEJ8476987.1"/>
    </source>
</evidence>
<dbReference type="Proteomes" id="UP001385499">
    <property type="component" value="Unassembled WGS sequence"/>
</dbReference>
<name>A0ABU8TS54_9HYPH</name>
<dbReference type="InterPro" id="IPR029063">
    <property type="entry name" value="SAM-dependent_MTases_sf"/>
</dbReference>
<dbReference type="Pfam" id="PF13489">
    <property type="entry name" value="Methyltransf_23"/>
    <property type="match status" value="1"/>
</dbReference>
<keyword evidence="2" id="KW-1185">Reference proteome</keyword>
<dbReference type="SUPFAM" id="SSF53335">
    <property type="entry name" value="S-adenosyl-L-methionine-dependent methyltransferases"/>
    <property type="match status" value="1"/>
</dbReference>
<dbReference type="EMBL" id="JBAKIA010000042">
    <property type="protein sequence ID" value="MEJ8476987.1"/>
    <property type="molecule type" value="Genomic_DNA"/>
</dbReference>
<sequence length="582" mass="64780">MSSTKKTSPETTLDPLATLLVNPKPWFTTKAIDFLEKNVRSDDRVLEFGGGVSSLWWADKTAYTYTVEADAKWGSRLLQEMHARPELLAKWSLLLAPCEWHTHPSNPKTYWKRHKAQLTPDNVAQLEKTYLWTNLPFDPTIVVIDGSVRPQSCRITDQIADSLGIRMIVVDNTEVMMRHTEGCFANYERYDFAEQNKKLIPAHQNGQWMTSVFVRRIDFADKPTARDTRTITSTFSSQSIAINDTISQNDIVTLANKVIDDRSADYNNTLQAINAKVRLREKRIKTLASTNFSPVLDVDQITAEACPVCNNMKSVYFPYPDAEDNEFSRCYVVGCTNCGLSRLVGQPIDLAAYYRSKYAENVQKSRSSSPGVYFADKSMSPVLVERGERVRNIIASLLPNTKSVLDFGAGTGVTLNALSAIERRVAVEIDPNCLPFLQHIGVSVAPSLNQLNEKFDVVIATHVLEHIYAADVRGIAKQLVSKTNPGGLLILEVPGASLLTHLVSEKHAPHTLFFSPESLEKLFGGLDVEQIELSSPARVQYPGRDDRHYQIPKEHLSLTGVSPLVLVLQRGSGSSDAALEEG</sequence>
<proteinExistence type="predicted"/>
<comment type="caution">
    <text evidence="1">The sequence shown here is derived from an EMBL/GenBank/DDBJ whole genome shotgun (WGS) entry which is preliminary data.</text>
</comment>
<accession>A0ABU8TS54</accession>
<dbReference type="CDD" id="cd02440">
    <property type="entry name" value="AdoMet_MTases"/>
    <property type="match status" value="1"/>
</dbReference>
<dbReference type="RefSeq" id="WP_340277881.1">
    <property type="nucleotide sequence ID" value="NZ_JBAKIA010000042.1"/>
</dbReference>
<reference evidence="1 2" key="1">
    <citation type="submission" date="2024-02" db="EMBL/GenBank/DDBJ databases">
        <title>Roseibium algae sp. nov., isolated from marine alga (Grateloupia sp.), showing potential in myo-inositol conversion.</title>
        <authorList>
            <person name="Wang Y."/>
        </authorList>
    </citation>
    <scope>NUCLEOTIDE SEQUENCE [LARGE SCALE GENOMIC DNA]</scope>
    <source>
        <strain evidence="1 2">H3510</strain>
    </source>
</reference>
<keyword evidence="1" id="KW-0808">Transferase</keyword>
<keyword evidence="1" id="KW-0489">Methyltransferase</keyword>
<dbReference type="PANTHER" id="PTHR43861">
    <property type="entry name" value="TRANS-ACONITATE 2-METHYLTRANSFERASE-RELATED"/>
    <property type="match status" value="1"/>
</dbReference>
<dbReference type="Gene3D" id="3.40.50.150">
    <property type="entry name" value="Vaccinia Virus protein VP39"/>
    <property type="match status" value="2"/>
</dbReference>
<dbReference type="GO" id="GO:0032259">
    <property type="term" value="P:methylation"/>
    <property type="evidence" value="ECO:0007669"/>
    <property type="project" value="UniProtKB-KW"/>
</dbReference>
<gene>
    <name evidence="1" type="ORF">V6575_23195</name>
</gene>